<dbReference type="FunFam" id="2.40.50.40:FF:000033">
    <property type="entry name" value="C-C motif chemokine 1"/>
    <property type="match status" value="1"/>
</dbReference>
<comment type="similarity">
    <text evidence="2 10">Belongs to the intercrine beta (chemokine CC) family.</text>
</comment>
<evidence type="ECO:0000256" key="1">
    <source>
        <dbReference type="ARBA" id="ARBA00004613"/>
    </source>
</evidence>
<dbReference type="InterPro" id="IPR000827">
    <property type="entry name" value="Chemokine_CC_CS"/>
</dbReference>
<dbReference type="EMBL" id="AQIB01146938">
    <property type="status" value="NOT_ANNOTATED_CDS"/>
    <property type="molecule type" value="Genomic_DNA"/>
</dbReference>
<accession>A0A0D9R1Z9</accession>
<dbReference type="Gene3D" id="2.40.50.40">
    <property type="match status" value="1"/>
</dbReference>
<dbReference type="Proteomes" id="UP000029965">
    <property type="component" value="Chromosome 16"/>
</dbReference>
<dbReference type="AlphaFoldDB" id="A0A0D9R1Z9"/>
<evidence type="ECO:0000313" key="12">
    <source>
        <dbReference type="Ensembl" id="ENSCSAP00000002638.1"/>
    </source>
</evidence>
<evidence type="ECO:0000259" key="11">
    <source>
        <dbReference type="SMART" id="SM00199"/>
    </source>
</evidence>
<name>A0A0D9R1Z9_CHLSB</name>
<evidence type="ECO:0000313" key="13">
    <source>
        <dbReference type="Proteomes" id="UP000029965"/>
    </source>
</evidence>
<feature type="signal peptide" evidence="10">
    <location>
        <begin position="1"/>
        <end position="33"/>
    </location>
</feature>
<gene>
    <name evidence="12" type="primary">CCL1</name>
</gene>
<evidence type="ECO:0000256" key="5">
    <source>
        <dbReference type="ARBA" id="ARBA00022525"/>
    </source>
</evidence>
<dbReference type="eggNOG" id="ENOG502SZRS">
    <property type="taxonomic scope" value="Eukaryota"/>
</dbReference>
<dbReference type="GO" id="GO:0050729">
    <property type="term" value="P:positive regulation of inflammatory response"/>
    <property type="evidence" value="ECO:0007669"/>
    <property type="project" value="Ensembl"/>
</dbReference>
<keyword evidence="4 10" id="KW-0202">Cytokine</keyword>
<reference evidence="12" key="3">
    <citation type="submission" date="2025-09" db="UniProtKB">
        <authorList>
            <consortium name="Ensembl"/>
        </authorList>
    </citation>
    <scope>IDENTIFICATION</scope>
</reference>
<dbReference type="InterPro" id="IPR036048">
    <property type="entry name" value="Interleukin_8-like_sf"/>
</dbReference>
<keyword evidence="13" id="KW-1185">Reference proteome</keyword>
<dbReference type="PANTHER" id="PTHR12015">
    <property type="entry name" value="SMALL INDUCIBLE CYTOKINE A"/>
    <property type="match status" value="1"/>
</dbReference>
<proteinExistence type="inferred from homology"/>
<reference evidence="12 13" key="1">
    <citation type="submission" date="2014-03" db="EMBL/GenBank/DDBJ databases">
        <authorList>
            <person name="Warren W."/>
            <person name="Wilson R.K."/>
        </authorList>
    </citation>
    <scope>NUCLEOTIDE SEQUENCE</scope>
</reference>
<dbReference type="GO" id="GO:0032740">
    <property type="term" value="P:positive regulation of interleukin-17 production"/>
    <property type="evidence" value="ECO:0007669"/>
    <property type="project" value="Ensembl"/>
</dbReference>
<keyword evidence="7" id="KW-1015">Disulfide bond</keyword>
<dbReference type="GO" id="GO:0090026">
    <property type="term" value="P:positive regulation of monocyte chemotaxis"/>
    <property type="evidence" value="ECO:0007669"/>
    <property type="project" value="Ensembl"/>
</dbReference>
<dbReference type="GO" id="GO:0048245">
    <property type="term" value="P:eosinophil chemotaxis"/>
    <property type="evidence" value="ECO:0007669"/>
    <property type="project" value="TreeGrafter"/>
</dbReference>
<evidence type="ECO:0000256" key="9">
    <source>
        <dbReference type="ARBA" id="ARBA00023198"/>
    </source>
</evidence>
<dbReference type="SUPFAM" id="SSF54117">
    <property type="entry name" value="Interleukin 8-like chemokines"/>
    <property type="match status" value="1"/>
</dbReference>
<keyword evidence="3 10" id="KW-0145">Chemotaxis</keyword>
<evidence type="ECO:0000256" key="10">
    <source>
        <dbReference type="RuleBase" id="RU361150"/>
    </source>
</evidence>
<protein>
    <recommendedName>
        <fullName evidence="10">C-C motif chemokine</fullName>
    </recommendedName>
</protein>
<dbReference type="GeneTree" id="ENSGT01100000263482"/>
<keyword evidence="6 10" id="KW-0732">Signal</keyword>
<dbReference type="Pfam" id="PF00048">
    <property type="entry name" value="IL8"/>
    <property type="match status" value="1"/>
</dbReference>
<keyword evidence="9" id="KW-0395">Inflammatory response</keyword>
<evidence type="ECO:0000256" key="6">
    <source>
        <dbReference type="ARBA" id="ARBA00022729"/>
    </source>
</evidence>
<evidence type="ECO:0000256" key="4">
    <source>
        <dbReference type="ARBA" id="ARBA00022514"/>
    </source>
</evidence>
<keyword evidence="8" id="KW-0325">Glycoprotein</keyword>
<evidence type="ECO:0000256" key="2">
    <source>
        <dbReference type="ARBA" id="ARBA00010868"/>
    </source>
</evidence>
<dbReference type="GO" id="GO:0005615">
    <property type="term" value="C:extracellular space"/>
    <property type="evidence" value="ECO:0007669"/>
    <property type="project" value="UniProtKB-KW"/>
</dbReference>
<dbReference type="OMA" id="SSNCCFT"/>
<sequence>SRKARATPEDMQIITTALVCLLLAGMWPQDVDSKSMQVPFSRCCFSFVEKEISLRAIQCYRNTSSSCSNEGLIFKLKRGNEACALNQARWVQNHIKKSENLIERWKP</sequence>
<dbReference type="GO" id="GO:0008009">
    <property type="term" value="F:chemokine activity"/>
    <property type="evidence" value="ECO:0007669"/>
    <property type="project" value="Ensembl"/>
</dbReference>
<evidence type="ECO:0000256" key="7">
    <source>
        <dbReference type="ARBA" id="ARBA00023157"/>
    </source>
</evidence>
<comment type="subcellular location">
    <subcellularLocation>
        <location evidence="1 10">Secreted</location>
    </subcellularLocation>
</comment>
<feature type="chain" id="PRO_5005115443" description="C-C motif chemokine" evidence="10">
    <location>
        <begin position="34"/>
        <end position="107"/>
    </location>
</feature>
<dbReference type="CDD" id="cd00272">
    <property type="entry name" value="Chemokine_CC"/>
    <property type="match status" value="1"/>
</dbReference>
<dbReference type="InterPro" id="IPR039809">
    <property type="entry name" value="Chemokine_b/g/d"/>
</dbReference>
<dbReference type="GO" id="GO:0061844">
    <property type="term" value="P:antimicrobial humoral immune response mediated by antimicrobial peptide"/>
    <property type="evidence" value="ECO:0007669"/>
    <property type="project" value="TreeGrafter"/>
</dbReference>
<dbReference type="SMART" id="SM00199">
    <property type="entry name" value="SCY"/>
    <property type="match status" value="1"/>
</dbReference>
<dbReference type="InterPro" id="IPR001811">
    <property type="entry name" value="Chemokine_IL8-like_dom"/>
</dbReference>
<organism evidence="12 13">
    <name type="scientific">Chlorocebus sabaeus</name>
    <name type="common">Green monkey</name>
    <name type="synonym">Simia sabaea</name>
    <dbReference type="NCBI Taxonomy" id="60711"/>
    <lineage>
        <taxon>Eukaryota</taxon>
        <taxon>Metazoa</taxon>
        <taxon>Chordata</taxon>
        <taxon>Craniata</taxon>
        <taxon>Vertebrata</taxon>
        <taxon>Euteleostomi</taxon>
        <taxon>Mammalia</taxon>
        <taxon>Eutheria</taxon>
        <taxon>Euarchontoglires</taxon>
        <taxon>Primates</taxon>
        <taxon>Haplorrhini</taxon>
        <taxon>Catarrhini</taxon>
        <taxon>Cercopithecidae</taxon>
        <taxon>Cercopithecinae</taxon>
        <taxon>Chlorocebus</taxon>
    </lineage>
</organism>
<feature type="domain" description="Chemokine interleukin-8-like" evidence="11">
    <location>
        <begin position="40"/>
        <end position="98"/>
    </location>
</feature>
<evidence type="ECO:0000256" key="3">
    <source>
        <dbReference type="ARBA" id="ARBA00022500"/>
    </source>
</evidence>
<dbReference type="GO" id="GO:0006954">
    <property type="term" value="P:inflammatory response"/>
    <property type="evidence" value="ECO:0007669"/>
    <property type="project" value="UniProtKB-KW"/>
</dbReference>
<keyword evidence="5 10" id="KW-0964">Secreted</keyword>
<dbReference type="Ensembl" id="ENSCSAT00000004384.1">
    <property type="protein sequence ID" value="ENSCSAP00000002638.1"/>
    <property type="gene ID" value="ENSCSAG00000006347.1"/>
</dbReference>
<dbReference type="GO" id="GO:0007204">
    <property type="term" value="P:positive regulation of cytosolic calcium ion concentration"/>
    <property type="evidence" value="ECO:0007669"/>
    <property type="project" value="Ensembl"/>
</dbReference>
<dbReference type="STRING" id="60711.ENSCSAP00000002638"/>
<evidence type="ECO:0000256" key="8">
    <source>
        <dbReference type="ARBA" id="ARBA00023180"/>
    </source>
</evidence>
<reference evidence="12" key="2">
    <citation type="submission" date="2025-08" db="UniProtKB">
        <authorList>
            <consortium name="Ensembl"/>
        </authorList>
    </citation>
    <scope>IDENTIFICATION</scope>
</reference>
<dbReference type="PROSITE" id="PS00472">
    <property type="entry name" value="SMALL_CYTOKINES_CC"/>
    <property type="match status" value="1"/>
</dbReference>
<dbReference type="Bgee" id="ENSCSAG00000006347">
    <property type="expression patterns" value="Expressed in blood"/>
</dbReference>
<dbReference type="PANTHER" id="PTHR12015:SF5">
    <property type="entry name" value="C-C MOTIF CHEMOKINE 1"/>
    <property type="match status" value="1"/>
</dbReference>
<dbReference type="GO" id="GO:0048020">
    <property type="term" value="F:CCR chemokine receptor binding"/>
    <property type="evidence" value="ECO:0007669"/>
    <property type="project" value="TreeGrafter"/>
</dbReference>
<dbReference type="GO" id="GO:0070098">
    <property type="term" value="P:chemokine-mediated signaling pathway"/>
    <property type="evidence" value="ECO:0007669"/>
    <property type="project" value="TreeGrafter"/>
</dbReference>